<evidence type="ECO:0000313" key="2">
    <source>
        <dbReference type="EMBL" id="KAI1699125.1"/>
    </source>
</evidence>
<dbReference type="EMBL" id="JAKKPZ010000191">
    <property type="protein sequence ID" value="KAI1699125.1"/>
    <property type="molecule type" value="Genomic_DNA"/>
</dbReference>
<sequence>MVTAKLFIILCVIAPVLAQNATEAPKETPVETTRKKGLDIFEKAEMKKCFEDRTEWTDDEETKLCVAYRGLRSCLEDAKVDEKKIVKIIEETRKEYPKLKDKCGCATIALNIAIGFASLAAVVLQKMGVLGHF</sequence>
<keyword evidence="1" id="KW-0732">Signal</keyword>
<feature type="signal peptide" evidence="1">
    <location>
        <begin position="1"/>
        <end position="18"/>
    </location>
</feature>
<comment type="caution">
    <text evidence="2">The sequence shown here is derived from an EMBL/GenBank/DDBJ whole genome shotgun (WGS) entry which is preliminary data.</text>
</comment>
<evidence type="ECO:0000313" key="3">
    <source>
        <dbReference type="Proteomes" id="UP001201812"/>
    </source>
</evidence>
<accession>A0AAD4MR78</accession>
<gene>
    <name evidence="2" type="ORF">DdX_17502</name>
</gene>
<protein>
    <submittedName>
        <fullName evidence="2">Uncharacterized protein</fullName>
    </submittedName>
</protein>
<evidence type="ECO:0000256" key="1">
    <source>
        <dbReference type="SAM" id="SignalP"/>
    </source>
</evidence>
<name>A0AAD4MR78_9BILA</name>
<reference evidence="2" key="1">
    <citation type="submission" date="2022-01" db="EMBL/GenBank/DDBJ databases">
        <title>Genome Sequence Resource for Two Populations of Ditylenchus destructor, the Migratory Endoparasitic Phytonematode.</title>
        <authorList>
            <person name="Zhang H."/>
            <person name="Lin R."/>
            <person name="Xie B."/>
        </authorList>
    </citation>
    <scope>NUCLEOTIDE SEQUENCE</scope>
    <source>
        <strain evidence="2">BazhouSP</strain>
    </source>
</reference>
<keyword evidence="3" id="KW-1185">Reference proteome</keyword>
<feature type="chain" id="PRO_5042052010" evidence="1">
    <location>
        <begin position="19"/>
        <end position="133"/>
    </location>
</feature>
<organism evidence="2 3">
    <name type="scientific">Ditylenchus destructor</name>
    <dbReference type="NCBI Taxonomy" id="166010"/>
    <lineage>
        <taxon>Eukaryota</taxon>
        <taxon>Metazoa</taxon>
        <taxon>Ecdysozoa</taxon>
        <taxon>Nematoda</taxon>
        <taxon>Chromadorea</taxon>
        <taxon>Rhabditida</taxon>
        <taxon>Tylenchina</taxon>
        <taxon>Tylenchomorpha</taxon>
        <taxon>Sphaerularioidea</taxon>
        <taxon>Anguinidae</taxon>
        <taxon>Anguininae</taxon>
        <taxon>Ditylenchus</taxon>
    </lineage>
</organism>
<dbReference type="AlphaFoldDB" id="A0AAD4MR78"/>
<dbReference type="Proteomes" id="UP001201812">
    <property type="component" value="Unassembled WGS sequence"/>
</dbReference>
<proteinExistence type="predicted"/>